<dbReference type="RefSeq" id="WP_151575288.1">
    <property type="nucleotide sequence ID" value="NZ_WBOT01000006.1"/>
</dbReference>
<dbReference type="InterPro" id="IPR050404">
    <property type="entry name" value="Heme-degrading_MO"/>
</dbReference>
<protein>
    <submittedName>
        <fullName evidence="3">Antibiotic biosynthesis monooxygenase</fullName>
    </submittedName>
</protein>
<dbReference type="PANTHER" id="PTHR34474:SF2">
    <property type="entry name" value="SIGNAL TRANSDUCTION PROTEIN TRAP"/>
    <property type="match status" value="1"/>
</dbReference>
<comment type="caution">
    <text evidence="3">The sequence shown here is derived from an EMBL/GenBank/DDBJ whole genome shotgun (WGS) entry which is preliminary data.</text>
</comment>
<dbReference type="InterPro" id="IPR007138">
    <property type="entry name" value="ABM_dom"/>
</dbReference>
<dbReference type="Pfam" id="PF03992">
    <property type="entry name" value="ABM"/>
    <property type="match status" value="1"/>
</dbReference>
<dbReference type="Gene3D" id="3.30.70.100">
    <property type="match status" value="1"/>
</dbReference>
<name>A0A7V7RJD6_9BACI</name>
<keyword evidence="3" id="KW-0503">Monooxygenase</keyword>
<dbReference type="AlphaFoldDB" id="A0A7V7RJD6"/>
<dbReference type="InterPro" id="IPR011008">
    <property type="entry name" value="Dimeric_a/b-barrel"/>
</dbReference>
<feature type="region of interest" description="Disordered" evidence="1">
    <location>
        <begin position="130"/>
        <end position="154"/>
    </location>
</feature>
<dbReference type="PANTHER" id="PTHR34474">
    <property type="entry name" value="SIGNAL TRANSDUCTION PROTEIN TRAP"/>
    <property type="match status" value="1"/>
</dbReference>
<keyword evidence="4" id="KW-1185">Reference proteome</keyword>
<dbReference type="OrthoDB" id="2352283at2"/>
<dbReference type="EMBL" id="WBOT01000006">
    <property type="protein sequence ID" value="KAB2330952.1"/>
    <property type="molecule type" value="Genomic_DNA"/>
</dbReference>
<evidence type="ECO:0000259" key="2">
    <source>
        <dbReference type="PROSITE" id="PS51725"/>
    </source>
</evidence>
<reference evidence="3 4" key="1">
    <citation type="journal article" date="2014" name="Arch. Microbiol.">
        <title>Bacillus mesophilum sp. nov., strain IITR-54T, a novel 4-chlorobiphenyl dechlorinating bacterium.</title>
        <authorList>
            <person name="Manickam N."/>
            <person name="Singh N.K."/>
            <person name="Bajaj A."/>
            <person name="Kumar R.M."/>
            <person name="Kaur G."/>
            <person name="Kaur N."/>
            <person name="Bala M."/>
            <person name="Kumar A."/>
            <person name="Mayilraj S."/>
        </authorList>
    </citation>
    <scope>NUCLEOTIDE SEQUENCE [LARGE SCALE GENOMIC DNA]</scope>
    <source>
        <strain evidence="3 4">IITR-54</strain>
    </source>
</reference>
<accession>A0A7V7RJD6</accession>
<organism evidence="3 4">
    <name type="scientific">Bacillus mesophilum</name>
    <dbReference type="NCBI Taxonomy" id="1071718"/>
    <lineage>
        <taxon>Bacteria</taxon>
        <taxon>Bacillati</taxon>
        <taxon>Bacillota</taxon>
        <taxon>Bacilli</taxon>
        <taxon>Bacillales</taxon>
        <taxon>Bacillaceae</taxon>
        <taxon>Bacillus</taxon>
    </lineage>
</organism>
<sequence>MFMYFTSGTYDFLKNIKEKHTNEQLVLLENENNALLIHESSGSTFFSAPRSYEIFESAGEFSEPGFAVLNNIPVTDEGRPLFEYRFKNRKGKIENEPGFIGLRVLRPQKDHTYIVLTFWKDEKSFNNWQNSNSFKQAHSKPDGQKEEQSKPPQIFAGASYITKYYRANEDE</sequence>
<keyword evidence="3" id="KW-0560">Oxidoreductase</keyword>
<feature type="domain" description="ABM" evidence="2">
    <location>
        <begin position="66"/>
        <end position="161"/>
    </location>
</feature>
<dbReference type="GO" id="GO:0004497">
    <property type="term" value="F:monooxygenase activity"/>
    <property type="evidence" value="ECO:0007669"/>
    <property type="project" value="UniProtKB-KW"/>
</dbReference>
<feature type="compositionally biased region" description="Basic and acidic residues" evidence="1">
    <location>
        <begin position="139"/>
        <end position="149"/>
    </location>
</feature>
<evidence type="ECO:0000313" key="3">
    <source>
        <dbReference type="EMBL" id="KAB2330952.1"/>
    </source>
</evidence>
<proteinExistence type="predicted"/>
<evidence type="ECO:0000313" key="4">
    <source>
        <dbReference type="Proteomes" id="UP000441354"/>
    </source>
</evidence>
<dbReference type="Proteomes" id="UP000441354">
    <property type="component" value="Unassembled WGS sequence"/>
</dbReference>
<gene>
    <name evidence="3" type="ORF">F7732_17225</name>
</gene>
<dbReference type="SUPFAM" id="SSF54909">
    <property type="entry name" value="Dimeric alpha+beta barrel"/>
    <property type="match status" value="1"/>
</dbReference>
<evidence type="ECO:0000256" key="1">
    <source>
        <dbReference type="SAM" id="MobiDB-lite"/>
    </source>
</evidence>
<dbReference type="PROSITE" id="PS51725">
    <property type="entry name" value="ABM"/>
    <property type="match status" value="1"/>
</dbReference>